<sequence>MGYSETFMVGTELAPRQTWLTKYKWVWIGLFAIGWALAILFLVLGLTGVLHPDPTPVVTTPGSLSSGSTQPTSPAPDVTTPPASPPTSSVPTSATSGTTRTGPTSTARSVGTTSPATGQPLPTTTLPPLPTAGPLPEDVESRVECLPDEPDVSQAECESKGCEVYTDPNTAVSKCILDNARAGFSWSWNNTSGSVKELYLQSKRNDSQQLYSRPFVAPRVKLDYGAKSMFHFTIYDGANERYEVPVPTKLQKYAEMEIAEEVLYENLFLGEDATDIRVMRHSDRTLVWDMSLGGLVLEDQYLQITNRLSSEDCYGFGDNRHPHLKHNFDGRTWPMFSRDEPPTNPNTTANLYGVHPFYMCMEPSGNAHGVFLLNSNAMEYKFHNGSTPALTIRSIGGIFDFYIFMGPTPEDVIEQYTRLMGRPFMPPYWALGFQISRWGFTDLDDVKRTVNRSLEAKIPLDVVYGDIDYMAYAQDFTIDQENYAELPVYVDELHQKGMRYVIILDPFIHADAAIKHPQLPEYRPYTDGVQRDVFLKWPANITAGNDGIVAESIGPNKIILGKAWPQGRSAYPDFFKNETAAWWTDWIADVYNTQALKFDGIWLDMNEPTSWGTNKNVSTVFYCAGLASSFVNHTCHTLQCPMSSPLENPPYKPMAVRAWGSAATLADGTLCMTAQGRGKDGKMYNQYDVHSLYGWSQAEVTYKAAQTLRNQRSFVFSRSTYPGGGQYLGHWLGDNAANFEDMRYSIIGMLEYSMFGYSYIGADICGFWDDTKAELCTKWHALGAFYPFARNHNARGSKEQDPAYHPAVAHVARVSLNIRYTLLPYLYTLFHRAHIYGETVARPMHHVYPHDSHARSVDDQFFWGSALMISPVIDNTTDRDVYTAADRMYDYYDGYAQEAQSTLPLGSSWDILLEGWQNYTMNMTIDPTKSENKYVGLHLRPGYIIPTQDPAVTTTESRNNPFRLIITVDKENPKAEGELFWDDGISIDTYNTGNYYSARFSYDNAANPRVFDYTVVHPHANMTNMTLAELRIYTNVPSEYFDNLKFVVRSGAGVPRPTVLCTEWKIGGNGLKQYFRIFGSFDMSESFQIRIYTFKEELPSTMIDCAPDIDNVRECDCHNRACHWNGRGPDTNPGEPACVYPSLENMILGYKWQNENGEEATPSAANSSFTQTLTLYHANFALRRNPYMKVRLQITPISDEILRISFLPGGNGTEAAANGTDAAGTDSVPCFLAPWSCNITSTSLNPVYSYEVVHTDEITYVAVHRGNSSGPVIWSTEVGALVYAHQYREITTHLASDFVYGSGENSHNSFKHDMNFQTWGMWARDQPPGGRQNLYGSHPYVMVVEDAEGHAYGSLLLNSHAMEMAFTPTPAITYRTIGGHLDFFLFVGQNPSHVTQLYTSFIGKPFLPPFWALGFQISRYGYNTLDNMANAVDNTIRAGIPLDIFYGDVDYFDNETIFTISDRFAGLPEYVQQKNSQGVRFVTILDPFNPATQDNEPFQRGLTKRNAFIRWPEGYIDTNNQSYSTINASHPPYLLAHAWPPHKAVYTDFFHPEGRQWWSEEVEIFRNAINFSALWIDMNEPAAFGTNDDDVWYTYSPEWPWSLTCDINDPLESPQYIPRALETGYPVRRLSQKTICMNAVQNDGMKNYNHYNVHNLYGHSQIEPSLSVMHNLTGQRSFVVSRSTFVGSGAHAGHWTGDNAATWEQMAQSIIGMLEFNLFGIPYVGADICGFFLNTTENLCARWMQLGAFYPFARNHNGKNNIAQDPVAMGPTVQEASKQALDRRYKLLPYLYTLMADANQEGTTVVKSLMENFPTDLSARSIDKQFMWGECLLVTPVLSPNVSSVTGYLPEGQWYDYVTGKQEIVPSGTWKTFQARLSESENDMIPLHIRGGCIVPLQQSGANTNASMRTNYTLGIASKREGSIVGVTHYADGKLFWDGGLEIRDENSPRTDLVVRFHYQLATPENEGPDSRFRQGIVTIEAANGDGPWGESVPRIDVILIAGFPDVPDMTYIEYIPVTGNSTFLNISEALFHDRVNHVLRIRGANLPVHRSATVIFRNFGEPNPGPSTTSAPVTGQTFPTTLPPLPTAGPLPEDVELRAECLPDRPDVSQAECESKGCMVYADPNTGVTKCVLDETRQGYTWRLDQTDDLIKELKLTPKNGSQPLYSEPFTAPKIRLDYQARSMFHFTVYDDAKDRYRVPVPTYINTYPFNDPSSGETLYENLVLGEDSTDIRVMRRSDHTLVWDMSLGGLVLEDQYLQITNRLASKDCYGFGDNRHPNLKHNFDGRTWPMFSRDEPPTNPGAVNNLYGVHPFYMCMEPSGNAHGVFLLNSNAMEYKFHNSSTPALTIRSIGGIFDFYIFMGPKPEDVIEQYTRLMGRPFLPPYWALGFQISRWGFEDLDEVNGTVQRNIEAKIPLDAVYGDIDYMAKRQDFTIDQEKYGNLPAFVNELHAKGMRYVIILDPAIHADAAVKHPELPEYKPYTEGLEQDVFIKWPANYSSNSAGVHPDSFGPNKTMLGKVWPDGRTAFPDFFKADTRDWWTKWIRHVYKEQNVTFDALWIDMNEVSSFDTNKDPNTSWYCNKPDALPGNHTCFALQCPTDNQWDNPPYNPVAARNWGPNGRLSDKTVCMIAEVTDREGQVYKQYDVHSLYGWSQAEVTYQAAQDVRQERSFVFSRSTYPGGQQYVGHWLGDNAANFEDMRYSIIGMLEYSMFGYSYIGADICGFWDDTSVELCTKWHALGAFYPFARNHNAQRNKAQDPAYHPAVAHVARTTLNLRYTFLPYLYTLFYRAHVSGETVARPLHHVYPQEQRTYSIDDQFFWGPALMISPVVDNSTDRDVYIPAERMYDYYDGFAQEAGSVLPLGSSWNVLLEGWLNYTTNMTIDPTKSANKYVGLHLRPGFIIPTQDPAVTTTESRKNPFRLIITVDEDHPSAEGELFWDDGVGVDTVLQQQYYHARFSYNNQGSPRFFNYTVIRNQVDMSKMKIEELRIYTNVQSEYFESLQFIIRSGAGVIRPSVLCTEWKIGADGNRQYFRIFGPFEMHESFQIQIYKFKDQRERTMIDCTPDVDNLRECDCYNRGCVWKGRGNLNPGEPVCVYPQGYLLGYRSEDDSAGSISATNASHTRTLALQNEGFAVRRGPYPKLRLQITPVTDEILRISFTAAGNNGDPAGDHAVPCFLANWACVTDTNTTIEQTTYSYEVNNTDDVTAVSVRRRSSGRIIWSTDVGALIYAHQYREITTKLPSEYVYGSGENTHNSFKHDMNFRTWGMWARDQPPGGRQNLYGVHPYVMVIEDNDGHAFGSLLLNSNAMEMAFTPTPAITYRTIGGHLDFFLFVGQNPAHVTQLYTGLIGRPFLPPFWALGFQLSRYGYDTFENMEKAVEDTIRARIPLDVFYGDIDYFQDETDFTIGSAFAQLPAYVNNKLRNGVRFVTILDPCNPALESNEAFQRGLTYESAFIRWPAGYIDPSNNSQSWPSSNTSQGPFLLGHVWPPAKSVFADFFHPSGRQWWADEVSRFHSNISFSALWIDMNEPANFGTNGDDVWYTYSPEWPWSLQCDIKNPLESPQYIPRALETGYPVRRLSQKTICMNAVQNDGVNNYDHYNVHSLYGHSQIQPSLDVMQSITGNRSFVFSRSTFVGSGAKAGHWLGDNSATWEQMAQSIIGMLEFNLFGIPYVGADICGFFGDSRPDLCARWMQLGAFYPFARNHNGKGATEQHPSALGPLVEEASRQAMDRRYKLLPYLYTLFHNANQEGITVVKSLMENFPRDLTARSIDKQFMWGECLLITPVLTPNANNVTGYFPEGQWYDYATGKQEISTSGMWKTLRAVLTEEQNEMIPLHIRGGCIVPLQQTGANTKESMYTSYTLGIASKREVNATGISHSADGKLFWDGGLEIRDESSPSTDLVARFHYELSTKEDEGPDTRFRQGIVTIEAANGDGPWGESVPRIDVILIAGFPDVPDMTYIEYIPVTGNSTFLDINSTLYHDRVNHVLRIRGANLPVHRSATVIFRNYGEPNPTPMPTIPPPSDE</sequence>
<evidence type="ECO:0000313" key="10">
    <source>
        <dbReference type="EMBL" id="GAV06643.1"/>
    </source>
</evidence>
<accession>A0A1D1W1R1</accession>
<evidence type="ECO:0000256" key="7">
    <source>
        <dbReference type="SAM" id="Phobius"/>
    </source>
</evidence>
<dbReference type="OrthoDB" id="5839090at2759"/>
<dbReference type="Pfam" id="PF21365">
    <property type="entry name" value="Glyco_hydro_31_3rd"/>
    <property type="match status" value="4"/>
</dbReference>
<feature type="domain" description="Glycoside hydrolase family 31 TIM barrel" evidence="8">
    <location>
        <begin position="3351"/>
        <end position="3742"/>
    </location>
</feature>
<proteinExistence type="inferred from homology"/>
<dbReference type="InterPro" id="IPR000322">
    <property type="entry name" value="Glyco_hydro_31_TIM"/>
</dbReference>
<dbReference type="GO" id="GO:0005975">
    <property type="term" value="P:carbohydrate metabolic process"/>
    <property type="evidence" value="ECO:0007669"/>
    <property type="project" value="InterPro"/>
</dbReference>
<evidence type="ECO:0008006" key="12">
    <source>
        <dbReference type="Google" id="ProtNLM"/>
    </source>
</evidence>
<feature type="compositionally biased region" description="Polar residues" evidence="6">
    <location>
        <begin position="59"/>
        <end position="70"/>
    </location>
</feature>
<comment type="caution">
    <text evidence="10">The sequence shown here is derived from an EMBL/GenBank/DDBJ whole genome shotgun (WGS) entry which is preliminary data.</text>
</comment>
<name>A0A1D1W1R1_RAMVA</name>
<feature type="domain" description="Glycoside hydrolase family 31 TIM barrel" evidence="8">
    <location>
        <begin position="423"/>
        <end position="829"/>
    </location>
</feature>
<dbReference type="InterPro" id="IPR017853">
    <property type="entry name" value="GH"/>
</dbReference>
<evidence type="ECO:0000256" key="1">
    <source>
        <dbReference type="ARBA" id="ARBA00007806"/>
    </source>
</evidence>
<dbReference type="InterPro" id="IPR048395">
    <property type="entry name" value="Glyco_hydro_31_C"/>
</dbReference>
<dbReference type="FunFam" id="3.20.20.80:FF:000016">
    <property type="entry name" value="Maltase-glucoamylase, intestinal"/>
    <property type="match status" value="4"/>
</dbReference>
<dbReference type="PROSITE" id="PS00707">
    <property type="entry name" value="GLYCOSYL_HYDROL_F31_2"/>
    <property type="match status" value="2"/>
</dbReference>
<dbReference type="InterPro" id="IPR013780">
    <property type="entry name" value="Glyco_hydro_b"/>
</dbReference>
<feature type="domain" description="Glycosyl hydrolase family 31 C-terminal" evidence="9">
    <location>
        <begin position="3750"/>
        <end position="3843"/>
    </location>
</feature>
<dbReference type="CDD" id="cd06602">
    <property type="entry name" value="GH31_MGAM_SI_GAA"/>
    <property type="match status" value="4"/>
</dbReference>
<evidence type="ECO:0000256" key="3">
    <source>
        <dbReference type="ARBA" id="ARBA00022801"/>
    </source>
</evidence>
<dbReference type="CDD" id="cd14752">
    <property type="entry name" value="GH31_N"/>
    <property type="match status" value="4"/>
</dbReference>
<evidence type="ECO:0000256" key="4">
    <source>
        <dbReference type="ARBA" id="ARBA00023180"/>
    </source>
</evidence>
<keyword evidence="5" id="KW-0326">Glycosidase</keyword>
<dbReference type="Gene3D" id="2.60.40.1180">
    <property type="entry name" value="Golgi alpha-mannosidase II"/>
    <property type="match status" value="8"/>
</dbReference>
<dbReference type="GO" id="GO:0004558">
    <property type="term" value="F:alpha-1,4-glucosidase activity"/>
    <property type="evidence" value="ECO:0007669"/>
    <property type="project" value="TreeGrafter"/>
</dbReference>
<dbReference type="Proteomes" id="UP000186922">
    <property type="component" value="Unassembled WGS sequence"/>
</dbReference>
<dbReference type="PANTHER" id="PTHR22762">
    <property type="entry name" value="ALPHA-GLUCOSIDASE"/>
    <property type="match status" value="1"/>
</dbReference>
<dbReference type="EMBL" id="BDGG01000014">
    <property type="protein sequence ID" value="GAV06643.1"/>
    <property type="molecule type" value="Genomic_DNA"/>
</dbReference>
<feature type="domain" description="Glycosyl hydrolase family 31 C-terminal" evidence="9">
    <location>
        <begin position="1802"/>
        <end position="1895"/>
    </location>
</feature>
<dbReference type="InterPro" id="IPR011013">
    <property type="entry name" value="Gal_mutarotase_sf_dom"/>
</dbReference>
<dbReference type="Pfam" id="PF01055">
    <property type="entry name" value="Glyco_hydro_31_2nd"/>
    <property type="match status" value="4"/>
</dbReference>
<dbReference type="GO" id="GO:0030246">
    <property type="term" value="F:carbohydrate binding"/>
    <property type="evidence" value="ECO:0007669"/>
    <property type="project" value="InterPro"/>
</dbReference>
<feature type="domain" description="Glycosyl hydrolase family 31 C-terminal" evidence="9">
    <location>
        <begin position="837"/>
        <end position="945"/>
    </location>
</feature>
<evidence type="ECO:0000259" key="8">
    <source>
        <dbReference type="Pfam" id="PF01055"/>
    </source>
</evidence>
<dbReference type="STRING" id="947166.A0A1D1W1R1"/>
<keyword evidence="7" id="KW-0472">Membrane</keyword>
<dbReference type="Gene3D" id="2.60.40.1760">
    <property type="entry name" value="glycosyl hydrolase (family 31)"/>
    <property type="match status" value="4"/>
</dbReference>
<keyword evidence="4" id="KW-0325">Glycoprotein</keyword>
<evidence type="ECO:0000256" key="5">
    <source>
        <dbReference type="ARBA" id="ARBA00023295"/>
    </source>
</evidence>
<dbReference type="PANTHER" id="PTHR22762:SF133">
    <property type="entry name" value="P-TYPE DOMAIN-CONTAINING PROTEIN"/>
    <property type="match status" value="1"/>
</dbReference>
<feature type="region of interest" description="Disordered" evidence="6">
    <location>
        <begin position="59"/>
        <end position="140"/>
    </location>
</feature>
<feature type="compositionally biased region" description="Low complexity" evidence="6">
    <location>
        <begin position="71"/>
        <end position="124"/>
    </location>
</feature>
<dbReference type="PROSITE" id="PS00129">
    <property type="entry name" value="GLYCOSYL_HYDROL_F31_1"/>
    <property type="match status" value="1"/>
</dbReference>
<evidence type="ECO:0000256" key="6">
    <source>
        <dbReference type="SAM" id="MobiDB-lite"/>
    </source>
</evidence>
<keyword evidence="7" id="KW-0812">Transmembrane</keyword>
<feature type="domain" description="Glycoside hydrolase family 31 TIM barrel" evidence="8">
    <location>
        <begin position="2380"/>
        <end position="2786"/>
    </location>
</feature>
<comment type="similarity">
    <text evidence="1">Belongs to the glycosyl hydrolase 31 family.</text>
</comment>
<organism evidence="10 11">
    <name type="scientific">Ramazzottius varieornatus</name>
    <name type="common">Water bear</name>
    <name type="synonym">Tardigrade</name>
    <dbReference type="NCBI Taxonomy" id="947166"/>
    <lineage>
        <taxon>Eukaryota</taxon>
        <taxon>Metazoa</taxon>
        <taxon>Ecdysozoa</taxon>
        <taxon>Tardigrada</taxon>
        <taxon>Eutardigrada</taxon>
        <taxon>Parachela</taxon>
        <taxon>Hypsibioidea</taxon>
        <taxon>Ramazzottiidae</taxon>
        <taxon>Ramazzottius</taxon>
    </lineage>
</organism>
<keyword evidence="11" id="KW-1185">Reference proteome</keyword>
<gene>
    <name evidence="10" type="primary">RvY_16599-1</name>
    <name evidence="10" type="synonym">RvY_16599.1</name>
    <name evidence="10" type="ORF">RvY_16599</name>
</gene>
<dbReference type="SUPFAM" id="SSF51011">
    <property type="entry name" value="Glycosyl hydrolase domain"/>
    <property type="match status" value="4"/>
</dbReference>
<dbReference type="SUPFAM" id="SSF51445">
    <property type="entry name" value="(Trans)glycosidases"/>
    <property type="match status" value="4"/>
</dbReference>
<dbReference type="InterPro" id="IPR030459">
    <property type="entry name" value="Glyco_hydro_31_CS"/>
</dbReference>
<evidence type="ECO:0000256" key="2">
    <source>
        <dbReference type="ARBA" id="ARBA00022729"/>
    </source>
</evidence>
<evidence type="ECO:0000313" key="11">
    <source>
        <dbReference type="Proteomes" id="UP000186922"/>
    </source>
</evidence>
<feature type="transmembrane region" description="Helical" evidence="7">
    <location>
        <begin position="25"/>
        <end position="50"/>
    </location>
</feature>
<feature type="domain" description="Glycosyl hydrolase family 31 C-terminal" evidence="9">
    <location>
        <begin position="2794"/>
        <end position="2902"/>
    </location>
</feature>
<dbReference type="InterPro" id="IPR030458">
    <property type="entry name" value="Glyco_hydro_31_AS"/>
</dbReference>
<keyword evidence="3" id="KW-0378">Hydrolase</keyword>
<dbReference type="Gene3D" id="3.20.20.80">
    <property type="entry name" value="Glycosidases"/>
    <property type="match status" value="4"/>
</dbReference>
<evidence type="ECO:0000259" key="9">
    <source>
        <dbReference type="Pfam" id="PF21365"/>
    </source>
</evidence>
<keyword evidence="7" id="KW-1133">Transmembrane helix</keyword>
<reference evidence="10 11" key="1">
    <citation type="journal article" date="2016" name="Nat. Commun.">
        <title>Extremotolerant tardigrade genome and improved radiotolerance of human cultured cells by tardigrade-unique protein.</title>
        <authorList>
            <person name="Hashimoto T."/>
            <person name="Horikawa D.D."/>
            <person name="Saito Y."/>
            <person name="Kuwahara H."/>
            <person name="Kozuka-Hata H."/>
            <person name="Shin-I T."/>
            <person name="Minakuchi Y."/>
            <person name="Ohishi K."/>
            <person name="Motoyama A."/>
            <person name="Aizu T."/>
            <person name="Enomoto A."/>
            <person name="Kondo K."/>
            <person name="Tanaka S."/>
            <person name="Hara Y."/>
            <person name="Koshikawa S."/>
            <person name="Sagara H."/>
            <person name="Miura T."/>
            <person name="Yokobori S."/>
            <person name="Miyagawa K."/>
            <person name="Suzuki Y."/>
            <person name="Kubo T."/>
            <person name="Oyama M."/>
            <person name="Kohara Y."/>
            <person name="Fujiyama A."/>
            <person name="Arakawa K."/>
            <person name="Katayama T."/>
            <person name="Toyoda A."/>
            <person name="Kunieda T."/>
        </authorList>
    </citation>
    <scope>NUCLEOTIDE SEQUENCE [LARGE SCALE GENOMIC DNA]</scope>
    <source>
        <strain evidence="10 11">YOKOZUNA-1</strain>
    </source>
</reference>
<dbReference type="SUPFAM" id="SSF74650">
    <property type="entry name" value="Galactose mutarotase-like"/>
    <property type="match status" value="4"/>
</dbReference>
<feature type="domain" description="Glycoside hydrolase family 31 TIM barrel" evidence="8">
    <location>
        <begin position="1405"/>
        <end position="1794"/>
    </location>
</feature>
<keyword evidence="2" id="KW-0732">Signal</keyword>
<protein>
    <recommendedName>
        <fullName evidence="12">P-type domain-containing protein</fullName>
    </recommendedName>
</protein>